<comment type="caution">
    <text evidence="1">The sequence shown here is derived from an EMBL/GenBank/DDBJ whole genome shotgun (WGS) entry which is preliminary data.</text>
</comment>
<name>A0A7K0ETI2_9BACT</name>
<dbReference type="InterPro" id="IPR021398">
    <property type="entry name" value="DUF3037"/>
</dbReference>
<protein>
    <submittedName>
        <fullName evidence="1">DUF3037 domain-containing protein</fullName>
    </submittedName>
</protein>
<accession>A0A7K0ETI2</accession>
<dbReference type="RefSeq" id="WP_154178399.1">
    <property type="nucleotide sequence ID" value="NZ_WJXZ01000014.1"/>
</dbReference>
<keyword evidence="2" id="KW-1185">Reference proteome</keyword>
<evidence type="ECO:0000313" key="2">
    <source>
        <dbReference type="Proteomes" id="UP000441754"/>
    </source>
</evidence>
<gene>
    <name evidence="1" type="ORF">GJJ30_27715</name>
</gene>
<sequence>MPNHLFEYAVIRVVPRVEREEFLNVGVILFCPSQGFLQTVFELDENRLGAFCREIDIPGLQERLRVFQKICAGRREGGPIGQLPIASRFRWLTANRSTIVQTSPVHTGLCDDAAEKLARLFEQLVQN</sequence>
<dbReference type="Pfam" id="PF11236">
    <property type="entry name" value="DUF3037"/>
    <property type="match status" value="1"/>
</dbReference>
<dbReference type="OrthoDB" id="9803207at2"/>
<evidence type="ECO:0000313" key="1">
    <source>
        <dbReference type="EMBL" id="MRS65117.1"/>
    </source>
</evidence>
<reference evidence="1 2" key="1">
    <citation type="journal article" date="2018" name="Antonie Van Leeuwenhoek">
        <title>Larkinella terrae sp. nov., isolated from soil on Jeju Island, South Korea.</title>
        <authorList>
            <person name="Ten L.N."/>
            <person name="Jeon J."/>
            <person name="Park S.J."/>
            <person name="Park S."/>
            <person name="Lee S.Y."/>
            <person name="Kim M.K."/>
            <person name="Jung H.Y."/>
        </authorList>
    </citation>
    <scope>NUCLEOTIDE SEQUENCE [LARGE SCALE GENOMIC DNA]</scope>
    <source>
        <strain evidence="1 2">KCTC 52001</strain>
    </source>
</reference>
<proteinExistence type="predicted"/>
<dbReference type="EMBL" id="WJXZ01000014">
    <property type="protein sequence ID" value="MRS65117.1"/>
    <property type="molecule type" value="Genomic_DNA"/>
</dbReference>
<dbReference type="AlphaFoldDB" id="A0A7K0ETI2"/>
<organism evidence="1 2">
    <name type="scientific">Larkinella terrae</name>
    <dbReference type="NCBI Taxonomy" id="2025311"/>
    <lineage>
        <taxon>Bacteria</taxon>
        <taxon>Pseudomonadati</taxon>
        <taxon>Bacteroidota</taxon>
        <taxon>Cytophagia</taxon>
        <taxon>Cytophagales</taxon>
        <taxon>Spirosomataceae</taxon>
        <taxon>Larkinella</taxon>
    </lineage>
</organism>
<dbReference type="Proteomes" id="UP000441754">
    <property type="component" value="Unassembled WGS sequence"/>
</dbReference>